<dbReference type="PANTHER" id="PTHR43775:SF37">
    <property type="entry name" value="SI:DKEY-61P9.11"/>
    <property type="match status" value="1"/>
</dbReference>
<dbReference type="CDD" id="cd00833">
    <property type="entry name" value="PKS"/>
    <property type="match status" value="1"/>
</dbReference>
<evidence type="ECO:0000256" key="1">
    <source>
        <dbReference type="ARBA" id="ARBA00022450"/>
    </source>
</evidence>
<organism evidence="7 8">
    <name type="scientific">Paenibacillus phytohabitans</name>
    <dbReference type="NCBI Taxonomy" id="2654978"/>
    <lineage>
        <taxon>Bacteria</taxon>
        <taxon>Bacillati</taxon>
        <taxon>Bacillota</taxon>
        <taxon>Bacilli</taxon>
        <taxon>Bacillales</taxon>
        <taxon>Paenibacillaceae</taxon>
        <taxon>Paenibacillus</taxon>
    </lineage>
</organism>
<dbReference type="SUPFAM" id="SSF47336">
    <property type="entry name" value="ACP-like"/>
    <property type="match status" value="1"/>
</dbReference>
<keyword evidence="3" id="KW-0808">Transferase</keyword>
<dbReference type="Pfam" id="PF00109">
    <property type="entry name" value="ketoacyl-synt"/>
    <property type="match status" value="1"/>
</dbReference>
<dbReference type="Proteomes" id="UP000596857">
    <property type="component" value="Unassembled WGS sequence"/>
</dbReference>
<evidence type="ECO:0000313" key="7">
    <source>
        <dbReference type="EMBL" id="NOU80369.1"/>
    </source>
</evidence>
<evidence type="ECO:0000256" key="2">
    <source>
        <dbReference type="ARBA" id="ARBA00022553"/>
    </source>
</evidence>
<evidence type="ECO:0000259" key="6">
    <source>
        <dbReference type="PROSITE" id="PS52004"/>
    </source>
</evidence>
<dbReference type="PROSITE" id="PS50075">
    <property type="entry name" value="CARRIER"/>
    <property type="match status" value="1"/>
</dbReference>
<dbReference type="InterPro" id="IPR016039">
    <property type="entry name" value="Thiolase-like"/>
</dbReference>
<dbReference type="InterPro" id="IPR018201">
    <property type="entry name" value="Ketoacyl_synth_AS"/>
</dbReference>
<dbReference type="InterPro" id="IPR014031">
    <property type="entry name" value="Ketoacyl_synth_C"/>
</dbReference>
<keyword evidence="8" id="KW-1185">Reference proteome</keyword>
<dbReference type="PROSITE" id="PS00606">
    <property type="entry name" value="KS3_1"/>
    <property type="match status" value="1"/>
</dbReference>
<dbReference type="PROSITE" id="PS52004">
    <property type="entry name" value="KS3_2"/>
    <property type="match status" value="1"/>
</dbReference>
<gene>
    <name evidence="7" type="ORF">GC101_15985</name>
</gene>
<dbReference type="InterPro" id="IPR020841">
    <property type="entry name" value="PKS_Beta-ketoAc_synthase_dom"/>
</dbReference>
<dbReference type="EMBL" id="WHOB01000043">
    <property type="protein sequence ID" value="NOU80369.1"/>
    <property type="molecule type" value="Genomic_DNA"/>
</dbReference>
<feature type="domain" description="Carrier" evidence="5">
    <location>
        <begin position="1"/>
        <end position="39"/>
    </location>
</feature>
<dbReference type="Gene3D" id="3.40.47.10">
    <property type="match status" value="1"/>
</dbReference>
<dbReference type="InterPro" id="IPR014030">
    <property type="entry name" value="Ketoacyl_synth_N"/>
</dbReference>
<accession>A0ABX1YIN7</accession>
<evidence type="ECO:0000256" key="4">
    <source>
        <dbReference type="SAM" id="MobiDB-lite"/>
    </source>
</evidence>
<protein>
    <recommendedName>
        <fullName evidence="9">Carrier domain-containing protein</fullName>
    </recommendedName>
</protein>
<feature type="region of interest" description="Disordered" evidence="4">
    <location>
        <begin position="515"/>
        <end position="553"/>
    </location>
</feature>
<feature type="region of interest" description="Disordered" evidence="4">
    <location>
        <begin position="47"/>
        <end position="91"/>
    </location>
</feature>
<evidence type="ECO:0008006" key="9">
    <source>
        <dbReference type="Google" id="ProtNLM"/>
    </source>
</evidence>
<name>A0ABX1YIN7_9BACL</name>
<dbReference type="PANTHER" id="PTHR43775">
    <property type="entry name" value="FATTY ACID SYNTHASE"/>
    <property type="match status" value="1"/>
</dbReference>
<comment type="caution">
    <text evidence="7">The sequence shown here is derived from an EMBL/GenBank/DDBJ whole genome shotgun (WGS) entry which is preliminary data.</text>
</comment>
<proteinExistence type="predicted"/>
<dbReference type="InterPro" id="IPR050091">
    <property type="entry name" value="PKS_NRPS_Biosynth_Enz"/>
</dbReference>
<keyword evidence="2" id="KW-0597">Phosphoprotein</keyword>
<dbReference type="Pfam" id="PF02801">
    <property type="entry name" value="Ketoacyl-synt_C"/>
    <property type="match status" value="1"/>
</dbReference>
<sequence>MLAQVLRTVRQSAGIDLDPSVLYEYPTIRLLSEWLADKHGASFSLGAATNPEEEASDKDKGILGATQNGREKQPVQPTPEPKSAPVPATAVRTGTGPADIAVIGLSCRFPGAETPDGYWRLLSEGRSAIRTVTRDNWTGGAADYAGLLDCSRTMPASHFRLSEEDANAMDPQALLLLEESLKAWHHAGYVPEEIKERSIGVYIGARSRHEPDEASLLQARNPILAVGTNYLAANISQYFDLRGPSVVLDTACSSALVGLNVAVQALLAGEIECALVGGVSLLVSDKSHRLFRQRGILSPEPQFHIFDGKASGVVLSEGAGIVLLKPVAQALIDGDRIYAVIKGVAVNNDGRTAGPAAPNYTAQTEVMRQALVRSGKQPEEIGYIEANGSGSEVNDLLELKATQAVYRKAGGPPLCIGSAKPNIGHPLCAEGIAGLIKLVLMLDRRGYVPFLSGHTPMKHFDIGASPFYFSREHQEWAGPRAAALNCFADGGTNAHIILEGWEELRGLDALRRPLPLPAMEPDGGPGGITGLEGTDDSQPGEAESEPIIWESYA</sequence>
<dbReference type="InterPro" id="IPR036736">
    <property type="entry name" value="ACP-like_sf"/>
</dbReference>
<feature type="domain" description="Ketosynthase family 3 (KS3)" evidence="6">
    <location>
        <begin position="97"/>
        <end position="500"/>
    </location>
</feature>
<dbReference type="InterPro" id="IPR009081">
    <property type="entry name" value="PP-bd_ACP"/>
</dbReference>
<keyword evidence="1" id="KW-0596">Phosphopantetheine</keyword>
<evidence type="ECO:0000256" key="3">
    <source>
        <dbReference type="ARBA" id="ARBA00022679"/>
    </source>
</evidence>
<dbReference type="SMART" id="SM00825">
    <property type="entry name" value="PKS_KS"/>
    <property type="match status" value="1"/>
</dbReference>
<dbReference type="SUPFAM" id="SSF53901">
    <property type="entry name" value="Thiolase-like"/>
    <property type="match status" value="1"/>
</dbReference>
<evidence type="ECO:0000259" key="5">
    <source>
        <dbReference type="PROSITE" id="PS50075"/>
    </source>
</evidence>
<evidence type="ECO:0000313" key="8">
    <source>
        <dbReference type="Proteomes" id="UP000596857"/>
    </source>
</evidence>
<reference evidence="7 8" key="1">
    <citation type="submission" date="2019-10" db="EMBL/GenBank/DDBJ databases">
        <title>Description of Paenibacillus terricola sp. nov.</title>
        <authorList>
            <person name="Carlier A."/>
            <person name="Qi S."/>
        </authorList>
    </citation>
    <scope>NUCLEOTIDE SEQUENCE [LARGE SCALE GENOMIC DNA]</scope>
    <source>
        <strain evidence="7 8">LMG 31459</strain>
    </source>
</reference>